<keyword evidence="2" id="KW-0472">Membrane</keyword>
<proteinExistence type="predicted"/>
<keyword evidence="2" id="KW-0812">Transmembrane</keyword>
<feature type="compositionally biased region" description="Basic and acidic residues" evidence="1">
    <location>
        <begin position="150"/>
        <end position="167"/>
    </location>
</feature>
<dbReference type="Proteomes" id="UP001283361">
    <property type="component" value="Unassembled WGS sequence"/>
</dbReference>
<feature type="transmembrane region" description="Helical" evidence="2">
    <location>
        <begin position="89"/>
        <end position="112"/>
    </location>
</feature>
<dbReference type="EMBL" id="JAWDGP010002895">
    <property type="protein sequence ID" value="KAK3778718.1"/>
    <property type="molecule type" value="Genomic_DNA"/>
</dbReference>
<accession>A0AAE0ZZV6</accession>
<gene>
    <name evidence="3" type="ORF">RRG08_012990</name>
</gene>
<sequence>MFNCYSIPDDDDDRTDYDMANYHNCDSYGDRICINFKIIYIVTYIIHDKGGSLRIVQQSHSPNTEDCLECYVASFWVMNWPLSSLYHGVYAYLFILPTIVYRGLYLFNIILIRRHPWGDNTQSKQHAAGSIGLPVAESQRVRETGFVSGAHDRPERAKIESEKDKRKIAGVVSPSPLNPKEPWQPPRASVTRAKWAEPRQISLRRCAMRPINR</sequence>
<dbReference type="AlphaFoldDB" id="A0AAE0ZZV6"/>
<keyword evidence="2" id="KW-1133">Transmembrane helix</keyword>
<evidence type="ECO:0000313" key="4">
    <source>
        <dbReference type="Proteomes" id="UP001283361"/>
    </source>
</evidence>
<reference evidence="3" key="1">
    <citation type="journal article" date="2023" name="G3 (Bethesda)">
        <title>A reference genome for the long-term kleptoplast-retaining sea slug Elysia crispata morphotype clarki.</title>
        <authorList>
            <person name="Eastman K.E."/>
            <person name="Pendleton A.L."/>
            <person name="Shaikh M.A."/>
            <person name="Suttiyut T."/>
            <person name="Ogas R."/>
            <person name="Tomko P."/>
            <person name="Gavelis G."/>
            <person name="Widhalm J.R."/>
            <person name="Wisecaver J.H."/>
        </authorList>
    </citation>
    <scope>NUCLEOTIDE SEQUENCE</scope>
    <source>
        <strain evidence="3">ECLA1</strain>
    </source>
</reference>
<evidence type="ECO:0000256" key="1">
    <source>
        <dbReference type="SAM" id="MobiDB-lite"/>
    </source>
</evidence>
<evidence type="ECO:0000256" key="2">
    <source>
        <dbReference type="SAM" id="Phobius"/>
    </source>
</evidence>
<name>A0AAE0ZZV6_9GAST</name>
<feature type="region of interest" description="Disordered" evidence="1">
    <location>
        <begin position="150"/>
        <end position="195"/>
    </location>
</feature>
<evidence type="ECO:0000313" key="3">
    <source>
        <dbReference type="EMBL" id="KAK3778718.1"/>
    </source>
</evidence>
<comment type="caution">
    <text evidence="3">The sequence shown here is derived from an EMBL/GenBank/DDBJ whole genome shotgun (WGS) entry which is preliminary data.</text>
</comment>
<organism evidence="3 4">
    <name type="scientific">Elysia crispata</name>
    <name type="common">lettuce slug</name>
    <dbReference type="NCBI Taxonomy" id="231223"/>
    <lineage>
        <taxon>Eukaryota</taxon>
        <taxon>Metazoa</taxon>
        <taxon>Spiralia</taxon>
        <taxon>Lophotrochozoa</taxon>
        <taxon>Mollusca</taxon>
        <taxon>Gastropoda</taxon>
        <taxon>Heterobranchia</taxon>
        <taxon>Euthyneura</taxon>
        <taxon>Panpulmonata</taxon>
        <taxon>Sacoglossa</taxon>
        <taxon>Placobranchoidea</taxon>
        <taxon>Plakobranchidae</taxon>
        <taxon>Elysia</taxon>
    </lineage>
</organism>
<feature type="compositionally biased region" description="Pro residues" evidence="1">
    <location>
        <begin position="176"/>
        <end position="185"/>
    </location>
</feature>
<protein>
    <submittedName>
        <fullName evidence="3">Uncharacterized protein</fullName>
    </submittedName>
</protein>
<keyword evidence="4" id="KW-1185">Reference proteome</keyword>